<proteinExistence type="predicted"/>
<sequence>MLSFRLRGVRVIICFGFAAVWALFCLIRAELALPLLLASLIHELGHAAAMCACGQKLAVLRFWGGGILMIPRRSRMLTWRQEILILLSGPGVNLAVGWVLWLTGSSLAWLHMALGLWNLLPYRNLDGGAVLRCLFPGIRAQMLMTWLVCASTFVLAGACLAAGVRNVQLYAMLGYLFLWELPLAQTERI</sequence>
<keyword evidence="1" id="KW-0812">Transmembrane</keyword>
<keyword evidence="1" id="KW-1133">Transmembrane helix</keyword>
<dbReference type="BioCyc" id="RCHA213810:RUM_RS11990-MONOMER"/>
<dbReference type="HOGENOM" id="CLU_118508_1_0_9"/>
<dbReference type="EMBL" id="FP929052">
    <property type="protein sequence ID" value="CBL17029.1"/>
    <property type="molecule type" value="Genomic_DNA"/>
</dbReference>
<dbReference type="STRING" id="213810.RUM_08490"/>
<feature type="transmembrane region" description="Helical" evidence="1">
    <location>
        <begin position="143"/>
        <end position="163"/>
    </location>
</feature>
<name>D4LBN4_RUMC1</name>
<dbReference type="AlphaFoldDB" id="D4LBN4"/>
<dbReference type="KEGG" id="rch:RUM_08490"/>
<reference evidence="2" key="2">
    <citation type="submission" date="2010-03" db="EMBL/GenBank/DDBJ databases">
        <authorList>
            <person name="Pajon A."/>
        </authorList>
    </citation>
    <scope>NUCLEOTIDE SEQUENCE</scope>
    <source>
        <strain evidence="2">Type strain: 18P13</strain>
    </source>
</reference>
<protein>
    <submittedName>
        <fullName evidence="2">Peptidase family M50</fullName>
    </submittedName>
</protein>
<keyword evidence="3" id="KW-1185">Reference proteome</keyword>
<dbReference type="RefSeq" id="WP_015557936.1">
    <property type="nucleotide sequence ID" value="NC_021039.1"/>
</dbReference>
<dbReference type="Proteomes" id="UP000007054">
    <property type="component" value="Chromosome"/>
</dbReference>
<dbReference type="PATRIC" id="fig|213810.4.peg.763"/>
<reference evidence="2" key="1">
    <citation type="submission" date="2010-03" db="EMBL/GenBank/DDBJ databases">
        <title>The genome sequence of Ruminococcus sp. 18P13.</title>
        <authorList>
            <consortium name="metaHIT consortium -- http://www.metahit.eu/"/>
            <person name="Pajon A."/>
            <person name="Turner K."/>
            <person name="Parkhill J."/>
            <person name="Bernalier A."/>
        </authorList>
    </citation>
    <scope>NUCLEOTIDE SEQUENCE [LARGE SCALE GENOMIC DNA]</scope>
    <source>
        <strain evidence="2">Type strain: 18P13</strain>
    </source>
</reference>
<gene>
    <name evidence="2" type="ordered locus">RUM_08490</name>
</gene>
<feature type="transmembrane region" description="Helical" evidence="1">
    <location>
        <begin position="47"/>
        <end position="71"/>
    </location>
</feature>
<feature type="transmembrane region" description="Helical" evidence="1">
    <location>
        <begin position="12"/>
        <end position="41"/>
    </location>
</feature>
<keyword evidence="1" id="KW-0472">Membrane</keyword>
<organism evidence="2 3">
    <name type="scientific">Ruminococcus champanellensis (strain DSM 18848 / JCM 17042 / KCTC 15320 / 18P13)</name>
    <dbReference type="NCBI Taxonomy" id="213810"/>
    <lineage>
        <taxon>Bacteria</taxon>
        <taxon>Bacillati</taxon>
        <taxon>Bacillota</taxon>
        <taxon>Clostridia</taxon>
        <taxon>Eubacteriales</taxon>
        <taxon>Oscillospiraceae</taxon>
        <taxon>Ruminococcus</taxon>
    </lineage>
</organism>
<feature type="transmembrane region" description="Helical" evidence="1">
    <location>
        <begin position="83"/>
        <end position="101"/>
    </location>
</feature>
<dbReference type="GeneID" id="83157093"/>
<evidence type="ECO:0000313" key="2">
    <source>
        <dbReference type="EMBL" id="CBL17029.1"/>
    </source>
</evidence>
<accession>D4LBN4</accession>
<evidence type="ECO:0000256" key="1">
    <source>
        <dbReference type="SAM" id="Phobius"/>
    </source>
</evidence>
<evidence type="ECO:0000313" key="3">
    <source>
        <dbReference type="Proteomes" id="UP000007054"/>
    </source>
</evidence>